<proteinExistence type="predicted"/>
<sequence>MRKPGKRRAVPGADPPRVAVNHTGDAVATAGATAVTGHRGPAPPRADDDTRHIAVRVSGSGPAIATAPGAFAVSGQMTIVRAPREPAPWPHQVGVVPGRAHCFRDRAEARRLRAAMEGGGTAVLSQVLAGMGGVGKTQLAAEHARTALQDSEVDVLVWVTARDRISVVAGLAQAGRELCRAEQEDPLHAALAFLAWLAPKANALPCRWLVVLDDVADPDDLHGLWPPTSPHGQTLITTRRRDAALTGHGLHLIDVGLFSATEAQDYLADSLTAHGRTSPADQLTALAGDLGRLPLALAQAAAYLADSGATVPAYRALLADRATTLADLAPDRLPDDQDLALAAAWSLSIDRADTLRPAGLARPMLHLAAMLDPNGIPHTVLTSRPALAHLAAHRTNAQTPADTAEEPAPVLPGDAVRALRALHRLSLVDHDPDHSHQAVRIHQLIQRATRDTLSPAGYGRIALAAADALAAAWSDIERDTALAQALRANTAALTACAEDALFEPDAHAVLYRAGRSLGEAGQAAGARDHFERLAAATRHHLGGDHHHTLAARHELARWRGDAGDLAGAAAALAELLPDRQRVLGDDHHGTLATRHELAYWRGVAGDPAGAAAALAELLPDRQRVLGNDHHDTLATRHNLASFRGVAGDPAGAAAALAELLPDVRRILGDDHPDTLATRHYLASFRGVAGDPAGAAAALAELLPDVRHILGDDHPSTLAARHELARWQGEAGDPAGAAAALAELLPDRQRVLGNDHHHTLATRHELARCQGEAGDPAGAAAALAELLPDRQRVLGNDHHHTLATRHELARWQGESGVW</sequence>
<dbReference type="Proteomes" id="UP000549009">
    <property type="component" value="Unassembled WGS sequence"/>
</dbReference>
<accession>A0A7W8B2U0</accession>
<evidence type="ECO:0008006" key="6">
    <source>
        <dbReference type="Google" id="ProtNLM"/>
    </source>
</evidence>
<reference evidence="4 5" key="1">
    <citation type="submission" date="2020-08" db="EMBL/GenBank/DDBJ databases">
        <title>Genomic Encyclopedia of Type Strains, Phase III (KMG-III): the genomes of soil and plant-associated and newly described type strains.</title>
        <authorList>
            <person name="Whitman W."/>
        </authorList>
    </citation>
    <scope>NUCLEOTIDE SEQUENCE [LARGE SCALE GENOMIC DNA]</scope>
    <source>
        <strain evidence="4 5">CECT 3146</strain>
    </source>
</reference>
<evidence type="ECO:0000313" key="4">
    <source>
        <dbReference type="EMBL" id="MBB5109324.1"/>
    </source>
</evidence>
<dbReference type="PANTHER" id="PTHR46082:SF6">
    <property type="entry name" value="AAA+ ATPASE DOMAIN-CONTAINING PROTEIN-RELATED"/>
    <property type="match status" value="1"/>
</dbReference>
<feature type="domain" description="DUF7779" evidence="3">
    <location>
        <begin position="361"/>
        <end position="456"/>
    </location>
</feature>
<dbReference type="PANTHER" id="PTHR46082">
    <property type="entry name" value="ATP/GTP-BINDING PROTEIN-RELATED"/>
    <property type="match status" value="1"/>
</dbReference>
<dbReference type="RefSeq" id="WP_184926289.1">
    <property type="nucleotide sequence ID" value="NZ_BMSQ01000030.1"/>
</dbReference>
<gene>
    <name evidence="4" type="ORF">FHS40_008452</name>
</gene>
<evidence type="ECO:0000313" key="5">
    <source>
        <dbReference type="Proteomes" id="UP000549009"/>
    </source>
</evidence>
<dbReference type="Pfam" id="PF00931">
    <property type="entry name" value="NB-ARC"/>
    <property type="match status" value="1"/>
</dbReference>
<dbReference type="SUPFAM" id="SSF52540">
    <property type="entry name" value="P-loop containing nucleoside triphosphate hydrolases"/>
    <property type="match status" value="1"/>
</dbReference>
<keyword evidence="5" id="KW-1185">Reference proteome</keyword>
<dbReference type="InterPro" id="IPR027417">
    <property type="entry name" value="P-loop_NTPase"/>
</dbReference>
<dbReference type="Pfam" id="PF25000">
    <property type="entry name" value="DUF7779"/>
    <property type="match status" value="1"/>
</dbReference>
<name>A0A7W8B2U0_STRST</name>
<dbReference type="GO" id="GO:0043531">
    <property type="term" value="F:ADP binding"/>
    <property type="evidence" value="ECO:0007669"/>
    <property type="project" value="InterPro"/>
</dbReference>
<dbReference type="Gene3D" id="3.40.50.300">
    <property type="entry name" value="P-loop containing nucleotide triphosphate hydrolases"/>
    <property type="match status" value="1"/>
</dbReference>
<organism evidence="4 5">
    <name type="scientific">Streptomyces spectabilis</name>
    <dbReference type="NCBI Taxonomy" id="68270"/>
    <lineage>
        <taxon>Bacteria</taxon>
        <taxon>Bacillati</taxon>
        <taxon>Actinomycetota</taxon>
        <taxon>Actinomycetes</taxon>
        <taxon>Kitasatosporales</taxon>
        <taxon>Streptomycetaceae</taxon>
        <taxon>Streptomyces</taxon>
    </lineage>
</organism>
<dbReference type="Pfam" id="PF13374">
    <property type="entry name" value="TPR_10"/>
    <property type="match status" value="4"/>
</dbReference>
<protein>
    <recommendedName>
        <fullName evidence="6">Tetratricopeptide repeat protein</fullName>
    </recommendedName>
</protein>
<dbReference type="InterPro" id="IPR053137">
    <property type="entry name" value="NLR-like"/>
</dbReference>
<evidence type="ECO:0000259" key="2">
    <source>
        <dbReference type="Pfam" id="PF00931"/>
    </source>
</evidence>
<evidence type="ECO:0000256" key="1">
    <source>
        <dbReference type="SAM" id="MobiDB-lite"/>
    </source>
</evidence>
<dbReference type="InterPro" id="IPR056681">
    <property type="entry name" value="DUF7779"/>
</dbReference>
<dbReference type="AlphaFoldDB" id="A0A7W8B2U0"/>
<feature type="region of interest" description="Disordered" evidence="1">
    <location>
        <begin position="1"/>
        <end position="48"/>
    </location>
</feature>
<feature type="domain" description="NB-ARC" evidence="2">
    <location>
        <begin position="128"/>
        <end position="244"/>
    </location>
</feature>
<dbReference type="EMBL" id="JACHJD010000026">
    <property type="protein sequence ID" value="MBB5109324.1"/>
    <property type="molecule type" value="Genomic_DNA"/>
</dbReference>
<dbReference type="Gene3D" id="1.25.40.10">
    <property type="entry name" value="Tetratricopeptide repeat domain"/>
    <property type="match status" value="2"/>
</dbReference>
<comment type="caution">
    <text evidence="4">The sequence shown here is derived from an EMBL/GenBank/DDBJ whole genome shotgun (WGS) entry which is preliminary data.</text>
</comment>
<feature type="compositionally biased region" description="Low complexity" evidence="1">
    <location>
        <begin position="23"/>
        <end position="37"/>
    </location>
</feature>
<dbReference type="InterPro" id="IPR002182">
    <property type="entry name" value="NB-ARC"/>
</dbReference>
<evidence type="ECO:0000259" key="3">
    <source>
        <dbReference type="Pfam" id="PF25000"/>
    </source>
</evidence>
<dbReference type="InterPro" id="IPR011990">
    <property type="entry name" value="TPR-like_helical_dom_sf"/>
</dbReference>
<dbReference type="SUPFAM" id="SSF48452">
    <property type="entry name" value="TPR-like"/>
    <property type="match status" value="2"/>
</dbReference>